<gene>
    <name evidence="1" type="ORF">LA76x_0416</name>
</gene>
<name>A0A0S2F527_LYSAN</name>
<dbReference type="KEGG" id="lab:LA76x_0416"/>
<organism evidence="1 2">
    <name type="scientific">Lysobacter antibioticus</name>
    <dbReference type="NCBI Taxonomy" id="84531"/>
    <lineage>
        <taxon>Bacteria</taxon>
        <taxon>Pseudomonadati</taxon>
        <taxon>Pseudomonadota</taxon>
        <taxon>Gammaproteobacteria</taxon>
        <taxon>Lysobacterales</taxon>
        <taxon>Lysobacteraceae</taxon>
        <taxon>Lysobacter</taxon>
    </lineage>
</organism>
<dbReference type="RefSeq" id="WP_057916360.1">
    <property type="nucleotide sequence ID" value="NZ_CP011129.1"/>
</dbReference>
<dbReference type="EMBL" id="CP011129">
    <property type="protein sequence ID" value="ALN78577.1"/>
    <property type="molecule type" value="Genomic_DNA"/>
</dbReference>
<dbReference type="Proteomes" id="UP000060787">
    <property type="component" value="Chromosome"/>
</dbReference>
<dbReference type="AlphaFoldDB" id="A0A0S2F527"/>
<dbReference type="PATRIC" id="fig|84531.8.peg.429"/>
<keyword evidence="2" id="KW-1185">Reference proteome</keyword>
<sequence length="76" mass="8586">MRDETQILKDYLAGLNTGNRSALAQLAVLQDWSDIAQREIERRATFFLQKLPDEVIQAIASRDIDVRSVIGEVLIS</sequence>
<protein>
    <submittedName>
        <fullName evidence="1">Uncharacterized protein</fullName>
    </submittedName>
</protein>
<reference evidence="1 2" key="1">
    <citation type="journal article" date="2015" name="BMC Genomics">
        <title>Comparative genomics and metabolic profiling of the genus Lysobacter.</title>
        <authorList>
            <person name="de Bruijn I."/>
            <person name="Cheng X."/>
            <person name="de Jager V."/>
            <person name="Exposito R.G."/>
            <person name="Watrous J."/>
            <person name="Patel N."/>
            <person name="Postma J."/>
            <person name="Dorrestein P.C."/>
            <person name="Kobayashi D."/>
            <person name="Raaijmakers J.M."/>
        </authorList>
    </citation>
    <scope>NUCLEOTIDE SEQUENCE [LARGE SCALE GENOMIC DNA]</scope>
    <source>
        <strain evidence="1 2">76</strain>
    </source>
</reference>
<dbReference type="STRING" id="84531.LA76x_0416"/>
<accession>A0A0S2F527</accession>
<evidence type="ECO:0000313" key="2">
    <source>
        <dbReference type="Proteomes" id="UP000060787"/>
    </source>
</evidence>
<evidence type="ECO:0000313" key="1">
    <source>
        <dbReference type="EMBL" id="ALN78577.1"/>
    </source>
</evidence>
<proteinExistence type="predicted"/>